<sequence>MTKPRITAAMLRKRPAAPSAPPPQQGDAGERASPADLQPWDPDDSLVHHPSFRAPQFGIRPRMPAPVSITVQRAGRRRPHGESN</sequence>
<name>A0A1I2JB41_9GAMM</name>
<gene>
    <name evidence="2" type="ORF">SAMN04488120_10614</name>
</gene>
<feature type="region of interest" description="Disordered" evidence="1">
    <location>
        <begin position="1"/>
        <end position="84"/>
    </location>
</feature>
<reference evidence="2 3" key="1">
    <citation type="submission" date="2016-10" db="EMBL/GenBank/DDBJ databases">
        <authorList>
            <person name="de Groot N.N."/>
        </authorList>
    </citation>
    <scope>NUCLEOTIDE SEQUENCE [LARGE SCALE GENOMIC DNA]</scope>
    <source>
        <strain evidence="2 3">DSM 23609</strain>
    </source>
</reference>
<dbReference type="EMBL" id="FOOC01000006">
    <property type="protein sequence ID" value="SFF50407.1"/>
    <property type="molecule type" value="Genomic_DNA"/>
</dbReference>
<proteinExistence type="predicted"/>
<evidence type="ECO:0000313" key="2">
    <source>
        <dbReference type="EMBL" id="SFF50407.1"/>
    </source>
</evidence>
<evidence type="ECO:0000256" key="1">
    <source>
        <dbReference type="SAM" id="MobiDB-lite"/>
    </source>
</evidence>
<dbReference type="Proteomes" id="UP000199771">
    <property type="component" value="Unassembled WGS sequence"/>
</dbReference>
<protein>
    <submittedName>
        <fullName evidence="2">Uncharacterized protein</fullName>
    </submittedName>
</protein>
<accession>A0A1I2JB41</accession>
<dbReference type="RefSeq" id="WP_143383655.1">
    <property type="nucleotide sequence ID" value="NZ_FOOC01000006.1"/>
</dbReference>
<organism evidence="2 3">
    <name type="scientific">Fontimonas thermophila</name>
    <dbReference type="NCBI Taxonomy" id="1076937"/>
    <lineage>
        <taxon>Bacteria</taxon>
        <taxon>Pseudomonadati</taxon>
        <taxon>Pseudomonadota</taxon>
        <taxon>Gammaproteobacteria</taxon>
        <taxon>Nevskiales</taxon>
        <taxon>Nevskiaceae</taxon>
        <taxon>Fontimonas</taxon>
    </lineage>
</organism>
<dbReference type="OrthoDB" id="9960485at2"/>
<keyword evidence="3" id="KW-1185">Reference proteome</keyword>
<dbReference type="AlphaFoldDB" id="A0A1I2JB41"/>
<feature type="compositionally biased region" description="Basic residues" evidence="1">
    <location>
        <begin position="74"/>
        <end position="84"/>
    </location>
</feature>
<evidence type="ECO:0000313" key="3">
    <source>
        <dbReference type="Proteomes" id="UP000199771"/>
    </source>
</evidence>